<organism evidence="8 9">
    <name type="scientific">Mycobacterium saskatchewanense</name>
    <dbReference type="NCBI Taxonomy" id="220927"/>
    <lineage>
        <taxon>Bacteria</taxon>
        <taxon>Bacillati</taxon>
        <taxon>Actinomycetota</taxon>
        <taxon>Actinomycetes</taxon>
        <taxon>Mycobacteriales</taxon>
        <taxon>Mycobacteriaceae</taxon>
        <taxon>Mycobacterium</taxon>
        <taxon>Mycobacterium simiae complex</taxon>
    </lineage>
</organism>
<comment type="caution">
    <text evidence="8">The sequence shown here is derived from an EMBL/GenBank/DDBJ whole genome shotgun (WGS) entry which is preliminary data.</text>
</comment>
<dbReference type="GO" id="GO:0004497">
    <property type="term" value="F:monooxygenase activity"/>
    <property type="evidence" value="ECO:0007669"/>
    <property type="project" value="UniProtKB-KW"/>
</dbReference>
<comment type="similarity">
    <text evidence="1 7">Belongs to the cytochrome P450 family.</text>
</comment>
<sequence>MAAPLTRPLPSHIPAELVRDIDIVNDADVLADPYAAFDRLRDEADILWSPQLGGHWIVLGAQLVREAFQNPDAFSNYPTGVPPMTEFWPRKLIPQELDGDEHTRYRRLLSPFFKPSAVRPMAESVTRRARELIGAVADRDEFEFISAVATPLPSTVFMDLFGLPLDQADVFTMWTQQLLHSADVTVSARAAHSVVDYLLDLIGQRRAAPQDDLISALVTAEVEGRPLSTDELLDTTFLLFIAGLDTVTAQLGVVVNCLARDGEVQRQLRADPAQVPVALEELLRLYPIVPPARTLIKDYELGGVSMKAGDTVLLATSAASRDPHAYQNPRQLEIGRTGASTAAFGMGPHRCLGSHLARQELTIVLQLMIEMLPEYELARDFEPKWHTAGNVWGIDALRLRLKR</sequence>
<evidence type="ECO:0000256" key="7">
    <source>
        <dbReference type="RuleBase" id="RU000461"/>
    </source>
</evidence>
<dbReference type="InterPro" id="IPR001128">
    <property type="entry name" value="Cyt_P450"/>
</dbReference>
<keyword evidence="9" id="KW-1185">Reference proteome</keyword>
<evidence type="ECO:0008006" key="10">
    <source>
        <dbReference type="Google" id="ProtNLM"/>
    </source>
</evidence>
<keyword evidence="2 7" id="KW-0349">Heme</keyword>
<reference evidence="8 9" key="1">
    <citation type="submission" date="2016-01" db="EMBL/GenBank/DDBJ databases">
        <title>The new phylogeny of the genus Mycobacterium.</title>
        <authorList>
            <person name="Tarcisio F."/>
            <person name="Conor M."/>
            <person name="Antonella G."/>
            <person name="Elisabetta G."/>
            <person name="Giulia F.S."/>
            <person name="Sara T."/>
            <person name="Anna F."/>
            <person name="Clotilde B."/>
            <person name="Roberto B."/>
            <person name="Veronica D.S."/>
            <person name="Fabio R."/>
            <person name="Monica P."/>
            <person name="Olivier J."/>
            <person name="Enrico T."/>
            <person name="Nicola S."/>
        </authorList>
    </citation>
    <scope>NUCLEOTIDE SEQUENCE [LARGE SCALE GENOMIC DNA]</scope>
    <source>
        <strain evidence="8 9">DSM 44616</strain>
    </source>
</reference>
<dbReference type="GO" id="GO:0005506">
    <property type="term" value="F:iron ion binding"/>
    <property type="evidence" value="ECO:0007669"/>
    <property type="project" value="InterPro"/>
</dbReference>
<dbReference type="Gene3D" id="1.10.630.10">
    <property type="entry name" value="Cytochrome P450"/>
    <property type="match status" value="1"/>
</dbReference>
<dbReference type="PANTHER" id="PTHR46696">
    <property type="entry name" value="P450, PUTATIVE (EUROFUNG)-RELATED"/>
    <property type="match status" value="1"/>
</dbReference>
<accession>A0AAJ3NM70</accession>
<keyword evidence="4 7" id="KW-0560">Oxidoreductase</keyword>
<dbReference type="InterPro" id="IPR036396">
    <property type="entry name" value="Cyt_P450_sf"/>
</dbReference>
<dbReference type="PRINTS" id="PR00359">
    <property type="entry name" value="BP450"/>
</dbReference>
<dbReference type="InterPro" id="IPR002397">
    <property type="entry name" value="Cyt_P450_B"/>
</dbReference>
<evidence type="ECO:0000256" key="3">
    <source>
        <dbReference type="ARBA" id="ARBA00022723"/>
    </source>
</evidence>
<evidence type="ECO:0000313" key="9">
    <source>
        <dbReference type="Proteomes" id="UP000193387"/>
    </source>
</evidence>
<dbReference type="PROSITE" id="PS00086">
    <property type="entry name" value="CYTOCHROME_P450"/>
    <property type="match status" value="1"/>
</dbReference>
<evidence type="ECO:0000256" key="4">
    <source>
        <dbReference type="ARBA" id="ARBA00023002"/>
    </source>
</evidence>
<evidence type="ECO:0000313" key="8">
    <source>
        <dbReference type="EMBL" id="ORW68091.1"/>
    </source>
</evidence>
<dbReference type="PRINTS" id="PR00385">
    <property type="entry name" value="P450"/>
</dbReference>
<dbReference type="SUPFAM" id="SSF48264">
    <property type="entry name" value="Cytochrome P450"/>
    <property type="match status" value="1"/>
</dbReference>
<dbReference type="InterPro" id="IPR017972">
    <property type="entry name" value="Cyt_P450_CS"/>
</dbReference>
<name>A0AAJ3NM70_9MYCO</name>
<keyword evidence="3 7" id="KW-0479">Metal-binding</keyword>
<evidence type="ECO:0000256" key="1">
    <source>
        <dbReference type="ARBA" id="ARBA00010617"/>
    </source>
</evidence>
<gene>
    <name evidence="8" type="ORF">AWC23_21930</name>
</gene>
<dbReference type="AlphaFoldDB" id="A0AAJ3NM70"/>
<evidence type="ECO:0000256" key="5">
    <source>
        <dbReference type="ARBA" id="ARBA00023004"/>
    </source>
</evidence>
<evidence type="ECO:0000256" key="6">
    <source>
        <dbReference type="ARBA" id="ARBA00023033"/>
    </source>
</evidence>
<keyword evidence="6 7" id="KW-0503">Monooxygenase</keyword>
<keyword evidence="5 7" id="KW-0408">Iron</keyword>
<dbReference type="EMBL" id="LQPR01000055">
    <property type="protein sequence ID" value="ORW68091.1"/>
    <property type="molecule type" value="Genomic_DNA"/>
</dbReference>
<dbReference type="GO" id="GO:0016705">
    <property type="term" value="F:oxidoreductase activity, acting on paired donors, with incorporation or reduction of molecular oxygen"/>
    <property type="evidence" value="ECO:0007669"/>
    <property type="project" value="InterPro"/>
</dbReference>
<proteinExistence type="inferred from homology"/>
<dbReference type="Pfam" id="PF00067">
    <property type="entry name" value="p450"/>
    <property type="match status" value="1"/>
</dbReference>
<protein>
    <recommendedName>
        <fullName evidence="10">Cytochrome P450</fullName>
    </recommendedName>
</protein>
<evidence type="ECO:0000256" key="2">
    <source>
        <dbReference type="ARBA" id="ARBA00022617"/>
    </source>
</evidence>
<dbReference type="Proteomes" id="UP000193387">
    <property type="component" value="Unassembled WGS sequence"/>
</dbReference>
<dbReference type="PANTHER" id="PTHR46696:SF6">
    <property type="entry name" value="P450, PUTATIVE (EUROFUNG)-RELATED"/>
    <property type="match status" value="1"/>
</dbReference>
<dbReference type="GO" id="GO:0020037">
    <property type="term" value="F:heme binding"/>
    <property type="evidence" value="ECO:0007669"/>
    <property type="project" value="InterPro"/>
</dbReference>